<protein>
    <recommendedName>
        <fullName evidence="4">Phosphatidate cytidylyltransferase</fullName>
    </recommendedName>
</protein>
<evidence type="ECO:0000256" key="1">
    <source>
        <dbReference type="SAM" id="Phobius"/>
    </source>
</evidence>
<evidence type="ECO:0008006" key="4">
    <source>
        <dbReference type="Google" id="ProtNLM"/>
    </source>
</evidence>
<comment type="caution">
    <text evidence="2">The sequence shown here is derived from an EMBL/GenBank/DDBJ whole genome shotgun (WGS) entry which is preliminary data.</text>
</comment>
<keyword evidence="1" id="KW-0812">Transmembrane</keyword>
<feature type="transmembrane region" description="Helical" evidence="1">
    <location>
        <begin position="33"/>
        <end position="50"/>
    </location>
</feature>
<evidence type="ECO:0000313" key="2">
    <source>
        <dbReference type="EMBL" id="MCM8569784.1"/>
    </source>
</evidence>
<dbReference type="Proteomes" id="UP001155077">
    <property type="component" value="Unassembled WGS sequence"/>
</dbReference>
<dbReference type="EMBL" id="JAMSCK010000003">
    <property type="protein sequence ID" value="MCM8569784.1"/>
    <property type="molecule type" value="Genomic_DNA"/>
</dbReference>
<keyword evidence="1" id="KW-0472">Membrane</keyword>
<name>A0ABT0Z2M8_9FLAO</name>
<sequence>MKKNGIIILAILVIAAILYATFVIALIKVTLGLILIAVTVLLVWLIWHKIKKKTEDRF</sequence>
<evidence type="ECO:0000313" key="3">
    <source>
        <dbReference type="Proteomes" id="UP001155077"/>
    </source>
</evidence>
<reference evidence="2" key="1">
    <citation type="submission" date="2022-06" db="EMBL/GenBank/DDBJ databases">
        <title>Gramella sediminis sp. nov., isolated from deep-sea sediment of the Indian Ocean.</title>
        <authorList>
            <person name="Yang L."/>
        </authorList>
    </citation>
    <scope>NUCLEOTIDE SEQUENCE</scope>
    <source>
        <strain evidence="2">HMD3159</strain>
    </source>
</reference>
<keyword evidence="3" id="KW-1185">Reference proteome</keyword>
<accession>A0ABT0Z2M8</accession>
<gene>
    <name evidence="2" type="ORF">NE848_10360</name>
</gene>
<dbReference type="RefSeq" id="WP_252113190.1">
    <property type="nucleotide sequence ID" value="NZ_JAMSCK010000003.1"/>
</dbReference>
<proteinExistence type="predicted"/>
<keyword evidence="1" id="KW-1133">Transmembrane helix</keyword>
<feature type="transmembrane region" description="Helical" evidence="1">
    <location>
        <begin position="7"/>
        <end position="27"/>
    </location>
</feature>
<organism evidence="2 3">
    <name type="scientific">Gramella jeungdoensis</name>
    <dbReference type="NCBI Taxonomy" id="708091"/>
    <lineage>
        <taxon>Bacteria</taxon>
        <taxon>Pseudomonadati</taxon>
        <taxon>Bacteroidota</taxon>
        <taxon>Flavobacteriia</taxon>
        <taxon>Flavobacteriales</taxon>
        <taxon>Flavobacteriaceae</taxon>
        <taxon>Christiangramia</taxon>
    </lineage>
</organism>